<dbReference type="AlphaFoldDB" id="A0A7Y4KN17"/>
<feature type="signal peptide" evidence="1">
    <location>
        <begin position="1"/>
        <end position="19"/>
    </location>
</feature>
<sequence>MNTLWMGWWLLLGVTPSGAPDAGSAAGQVSAAVTVGTAASASGRLRVEVLSAMPALRRGVQTFQVRVTDAGSGKPVPGVVLTVQPWMPAMGHGISEVPRVTAREPGTFEVSDADLFMPGVWELRFTLKGTVEDTATVTLKLGR</sequence>
<protein>
    <recommendedName>
        <fullName evidence="2">YtkA-like domain-containing protein</fullName>
    </recommendedName>
</protein>
<keyword evidence="4" id="KW-1185">Reference proteome</keyword>
<evidence type="ECO:0000259" key="2">
    <source>
        <dbReference type="Pfam" id="PF13115"/>
    </source>
</evidence>
<organism evidence="3 4">
    <name type="scientific">Corallococcus exercitus</name>
    <dbReference type="NCBI Taxonomy" id="2316736"/>
    <lineage>
        <taxon>Bacteria</taxon>
        <taxon>Pseudomonadati</taxon>
        <taxon>Myxococcota</taxon>
        <taxon>Myxococcia</taxon>
        <taxon>Myxococcales</taxon>
        <taxon>Cystobacterineae</taxon>
        <taxon>Myxococcaceae</taxon>
        <taxon>Corallococcus</taxon>
    </lineage>
</organism>
<keyword evidence="1" id="KW-0732">Signal</keyword>
<dbReference type="Pfam" id="PF13115">
    <property type="entry name" value="YtkA"/>
    <property type="match status" value="1"/>
</dbReference>
<dbReference type="RefSeq" id="WP_171436965.1">
    <property type="nucleotide sequence ID" value="NZ_JABFJV010000179.1"/>
</dbReference>
<dbReference type="Proteomes" id="UP000563426">
    <property type="component" value="Unassembled WGS sequence"/>
</dbReference>
<dbReference type="InterPro" id="IPR032693">
    <property type="entry name" value="YtkA-like_dom"/>
</dbReference>
<reference evidence="3 4" key="1">
    <citation type="submission" date="2020-05" db="EMBL/GenBank/DDBJ databases">
        <authorList>
            <person name="Whitworth D."/>
        </authorList>
    </citation>
    <scope>NUCLEOTIDE SEQUENCE [LARGE SCALE GENOMIC DNA]</scope>
    <source>
        <strain evidence="3 4">AB043B</strain>
    </source>
</reference>
<accession>A0A7Y4KN17</accession>
<name>A0A7Y4KN17_9BACT</name>
<evidence type="ECO:0000313" key="4">
    <source>
        <dbReference type="Proteomes" id="UP000563426"/>
    </source>
</evidence>
<comment type="caution">
    <text evidence="3">The sequence shown here is derived from an EMBL/GenBank/DDBJ whole genome shotgun (WGS) entry which is preliminary data.</text>
</comment>
<proteinExistence type="predicted"/>
<feature type="chain" id="PRO_5031286231" description="YtkA-like domain-containing protein" evidence="1">
    <location>
        <begin position="20"/>
        <end position="143"/>
    </location>
</feature>
<feature type="domain" description="YtkA-like" evidence="2">
    <location>
        <begin position="45"/>
        <end position="124"/>
    </location>
</feature>
<gene>
    <name evidence="3" type="ORF">HMI49_26265</name>
</gene>
<evidence type="ECO:0000313" key="3">
    <source>
        <dbReference type="EMBL" id="NOK36718.1"/>
    </source>
</evidence>
<evidence type="ECO:0000256" key="1">
    <source>
        <dbReference type="SAM" id="SignalP"/>
    </source>
</evidence>
<dbReference type="EMBL" id="JABFJV010000179">
    <property type="protein sequence ID" value="NOK36718.1"/>
    <property type="molecule type" value="Genomic_DNA"/>
</dbReference>